<sequence length="919" mass="100429">MSEYLSGLIASVSANAFSDLFIYIIGAVFVFSLFLALLGKANGFVSGAPNLMTSLGILGTFAGIVVGLMEFDPQNIDGSISLLLSGLKTAFLTSLVGMCANIAFKAIEPFIPTKNVIAEGVGPDEIYSVMDQQLKVSQSLVDSIRGDEESSLASQVRLLRSDVNDGNKLVKNELSEINAHHKNTVESLSLMHTSHSAFSERLWDEMDKFGEMLSKSATEQVINALKEVIVDFNNNLTEQFGENFKRLDDSVKKLVDWQENYRQQLKEMAHTYQLGVDAIAYTEKSVAHISERTESIPKTMEKLHAVMELGHGQVTELEQRLDAFKELRDKAVEAMPEIQRQLDDTMTVISSSVSAASSHYETMLSESKAMIDSFSDEHKLATQQFTESTGQGIDTMTSELGAALSNMNDSITKTIDESGSQLLSTVEGSMNKVTTSVESTCASFEQLINQTNETISDYSASAQETLKAANQHLESAKEETRIAMDDFASAHTSATQQFSTTADDNIHKINVGIESAVTEFSTKVNETVDAVGKSLIENTENSLSLVSVAVQASSETCEKLIADTNDTIEQHASCVQQLLSSANEHMEKVGEENRIALDNFASAHTSATQHFTTTTSDGIQSINNGIESAVGMFTTKVAESVDAVGHSLVESTESAMNDIYNMVGESIETFEKMNESSHSLIDQYGKDFSEALVRYSSTVKDNLQTIKSELDASAVAMSDELKQGARELAGSLVESADDISCQMGDASTRVQSMIECITNQTTEIQNSLRSAMTDLNDNVREMVNSVATSSADTVEILAKSNEDLSQRTQQTQQHMVQGIKELQDRLEGVLEEVFEAQVREVKRTFESLEEQVIDSVAQTGQAVEKQVEVLDLQMQQEINRVINEMGQGLATVTQQFTRDYGKLTNEMKTVVGSVTKLAS</sequence>
<keyword evidence="4" id="KW-1185">Reference proteome</keyword>
<gene>
    <name evidence="3" type="ORF">ACGRHZ_07765</name>
</gene>
<feature type="transmembrane region" description="Helical" evidence="2">
    <location>
        <begin position="51"/>
        <end position="69"/>
    </location>
</feature>
<dbReference type="Gene3D" id="1.20.120.20">
    <property type="entry name" value="Apolipoprotein"/>
    <property type="match status" value="2"/>
</dbReference>
<keyword evidence="2" id="KW-0812">Transmembrane</keyword>
<keyword evidence="1" id="KW-0175">Coiled coil</keyword>
<feature type="coiled-coil region" evidence="1">
    <location>
        <begin position="819"/>
        <end position="851"/>
    </location>
</feature>
<evidence type="ECO:0008006" key="5">
    <source>
        <dbReference type="Google" id="ProtNLM"/>
    </source>
</evidence>
<evidence type="ECO:0000313" key="4">
    <source>
        <dbReference type="Proteomes" id="UP001607221"/>
    </source>
</evidence>
<keyword evidence="2" id="KW-1133">Transmembrane helix</keyword>
<feature type="coiled-coil region" evidence="1">
    <location>
        <begin position="459"/>
        <end position="486"/>
    </location>
</feature>
<evidence type="ECO:0000256" key="1">
    <source>
        <dbReference type="SAM" id="Coils"/>
    </source>
</evidence>
<name>A0ABW7J4G8_9VIBR</name>
<feature type="transmembrane region" description="Helical" evidence="2">
    <location>
        <begin position="20"/>
        <end position="39"/>
    </location>
</feature>
<dbReference type="RefSeq" id="WP_394631955.1">
    <property type="nucleotide sequence ID" value="NZ_JBIHSE010000001.1"/>
</dbReference>
<keyword evidence="2" id="KW-0472">Membrane</keyword>
<dbReference type="SUPFAM" id="SSF58113">
    <property type="entry name" value="Apolipoprotein A-I"/>
    <property type="match status" value="2"/>
</dbReference>
<evidence type="ECO:0000313" key="3">
    <source>
        <dbReference type="EMBL" id="MFH0271227.1"/>
    </source>
</evidence>
<protein>
    <recommendedName>
        <fullName evidence="5">Chemotaxis protein</fullName>
    </recommendedName>
</protein>
<proteinExistence type="predicted"/>
<organism evidence="3 4">
    <name type="scientific">Vibrio jasicida</name>
    <dbReference type="NCBI Taxonomy" id="766224"/>
    <lineage>
        <taxon>Bacteria</taxon>
        <taxon>Pseudomonadati</taxon>
        <taxon>Pseudomonadota</taxon>
        <taxon>Gammaproteobacteria</taxon>
        <taxon>Vibrionales</taxon>
        <taxon>Vibrionaceae</taxon>
        <taxon>Vibrio</taxon>
    </lineage>
</organism>
<dbReference type="Proteomes" id="UP001607221">
    <property type="component" value="Unassembled WGS sequence"/>
</dbReference>
<evidence type="ECO:0000256" key="2">
    <source>
        <dbReference type="SAM" id="Phobius"/>
    </source>
</evidence>
<reference evidence="3 4" key="1">
    <citation type="submission" date="2024-10" db="EMBL/GenBank/DDBJ databases">
        <authorList>
            <person name="Yibar A."/>
            <person name="Saticioglu I.B."/>
            <person name="Duman M."/>
            <person name="Ajmi N."/>
            <person name="Gurler F."/>
            <person name="Ay H."/>
            <person name="Onuk E."/>
            <person name="Guler S."/>
            <person name="Romalde J.L."/>
        </authorList>
    </citation>
    <scope>NUCLEOTIDE SEQUENCE [LARGE SCALE GENOMIC DNA]</scope>
    <source>
        <strain evidence="3 4">1-TCBS-A</strain>
    </source>
</reference>
<accession>A0ABW7J4G8</accession>
<comment type="caution">
    <text evidence="3">The sequence shown here is derived from an EMBL/GenBank/DDBJ whole genome shotgun (WGS) entry which is preliminary data.</text>
</comment>
<dbReference type="EMBL" id="JBIHSE010000001">
    <property type="protein sequence ID" value="MFH0271227.1"/>
    <property type="molecule type" value="Genomic_DNA"/>
</dbReference>